<proteinExistence type="predicted"/>
<gene>
    <name evidence="1" type="ORF">DM051_25860</name>
</gene>
<name>A0A3T7S638_SALET</name>
<dbReference type="Proteomes" id="UP000839671">
    <property type="component" value="Unassembled WGS sequence"/>
</dbReference>
<dbReference type="EMBL" id="AAAATI010000052">
    <property type="protein sequence ID" value="EAA1980639.1"/>
    <property type="molecule type" value="Genomic_DNA"/>
</dbReference>
<dbReference type="AlphaFoldDB" id="A0A3T7S638"/>
<comment type="caution">
    <text evidence="1">The sequence shown here is derived from an EMBL/GenBank/DDBJ whole genome shotgun (WGS) entry which is preliminary data.</text>
</comment>
<reference evidence="1" key="1">
    <citation type="submission" date="2018-06" db="EMBL/GenBank/DDBJ databases">
        <authorList>
            <person name="Ashton P.M."/>
            <person name="Dallman T."/>
            <person name="Nair S."/>
            <person name="De Pinna E."/>
            <person name="Peters T."/>
            <person name="Grant K."/>
        </authorList>
    </citation>
    <scope>NUCLEOTIDE SEQUENCE [LARGE SCALE GENOMIC DNA]</scope>
    <source>
        <strain evidence="1">310211</strain>
    </source>
</reference>
<evidence type="ECO:0000313" key="1">
    <source>
        <dbReference type="EMBL" id="EAA1980639.1"/>
    </source>
</evidence>
<protein>
    <submittedName>
        <fullName evidence="1">Uncharacterized protein</fullName>
    </submittedName>
</protein>
<sequence length="76" mass="8252">MNNERRKHLAVLSQQLAELKDDVQSVPDEEEDAFNNLPEGIQNGERGDAMQTAIAALDAAVSALEEASDQLTEAQT</sequence>
<accession>A0A3T7S638</accession>
<organism evidence="1">
    <name type="scientific">Salmonella enterica I</name>
    <dbReference type="NCBI Taxonomy" id="59201"/>
    <lineage>
        <taxon>Bacteria</taxon>
        <taxon>Pseudomonadati</taxon>
        <taxon>Pseudomonadota</taxon>
        <taxon>Gammaproteobacteria</taxon>
        <taxon>Enterobacterales</taxon>
        <taxon>Enterobacteriaceae</taxon>
        <taxon>Salmonella</taxon>
    </lineage>
</organism>